<dbReference type="PANTHER" id="PTHR14927">
    <property type="entry name" value="NUCLEOLAR PROTEIN 10"/>
    <property type="match status" value="1"/>
</dbReference>
<dbReference type="Pfam" id="PF23097">
    <property type="entry name" value="NOL10_2nd"/>
    <property type="match status" value="1"/>
</dbReference>
<dbReference type="SMART" id="SM00320">
    <property type="entry name" value="WD40"/>
    <property type="match status" value="3"/>
</dbReference>
<organism evidence="4 5">
    <name type="scientific">Trichomonas vaginalis (strain ATCC PRA-98 / G3)</name>
    <dbReference type="NCBI Taxonomy" id="412133"/>
    <lineage>
        <taxon>Eukaryota</taxon>
        <taxon>Metamonada</taxon>
        <taxon>Parabasalia</taxon>
        <taxon>Trichomonadida</taxon>
        <taxon>Trichomonadidae</taxon>
        <taxon>Trichomonas</taxon>
    </lineage>
</organism>
<dbReference type="InParanoid" id="A2E4A0"/>
<dbReference type="eggNOG" id="KOG2321">
    <property type="taxonomic scope" value="Eukaryota"/>
</dbReference>
<feature type="region of interest" description="Disordered" evidence="1">
    <location>
        <begin position="455"/>
        <end position="501"/>
    </location>
</feature>
<proteinExistence type="predicted"/>
<dbReference type="VEuPathDB" id="TrichDB:TVAGG3_0252250"/>
<keyword evidence="5" id="KW-1185">Reference proteome</keyword>
<dbReference type="InterPro" id="IPR001680">
    <property type="entry name" value="WD40_rpt"/>
</dbReference>
<dbReference type="SUPFAM" id="SSF50978">
    <property type="entry name" value="WD40 repeat-like"/>
    <property type="match status" value="1"/>
</dbReference>
<dbReference type="OrthoDB" id="273340at2759"/>
<dbReference type="SMR" id="A2E4A0"/>
<dbReference type="AlphaFoldDB" id="A2E4A0"/>
<dbReference type="InterPro" id="IPR015943">
    <property type="entry name" value="WD40/YVTN_repeat-like_dom_sf"/>
</dbReference>
<dbReference type="GO" id="GO:0000462">
    <property type="term" value="P:maturation of SSU-rRNA from tricistronic rRNA transcript (SSU-rRNA, 5.8S rRNA, LSU-rRNA)"/>
    <property type="evidence" value="ECO:0000318"/>
    <property type="project" value="GO_Central"/>
</dbReference>
<dbReference type="STRING" id="5722.A2E4A0"/>
<dbReference type="Gene3D" id="2.130.10.10">
    <property type="entry name" value="YVTN repeat-like/Quinoprotein amine dehydrogenase"/>
    <property type="match status" value="1"/>
</dbReference>
<dbReference type="GO" id="GO:0005730">
    <property type="term" value="C:nucleolus"/>
    <property type="evidence" value="ECO:0000318"/>
    <property type="project" value="GO_Central"/>
</dbReference>
<feature type="compositionally biased region" description="Basic and acidic residues" evidence="1">
    <location>
        <begin position="455"/>
        <end position="474"/>
    </location>
</feature>
<dbReference type="GO" id="GO:0032040">
    <property type="term" value="C:small-subunit processome"/>
    <property type="evidence" value="ECO:0000318"/>
    <property type="project" value="GO_Central"/>
</dbReference>
<dbReference type="InterPro" id="IPR056551">
    <property type="entry name" value="Beta-prop_NOL10_N"/>
</dbReference>
<dbReference type="KEGG" id="tva:4770512"/>
<dbReference type="RefSeq" id="XP_001324769.1">
    <property type="nucleotide sequence ID" value="XM_001324734.1"/>
</dbReference>
<dbReference type="Pfam" id="PF23098">
    <property type="entry name" value="Beta-prop_NOL10_N"/>
    <property type="match status" value="1"/>
</dbReference>
<name>A2E4A0_TRIV3</name>
<dbReference type="Proteomes" id="UP000001542">
    <property type="component" value="Unassembled WGS sequence"/>
</dbReference>
<dbReference type="FunCoup" id="A2E4A0">
    <property type="interactions" value="825"/>
</dbReference>
<gene>
    <name evidence="4" type="ORF">TVAG_139260</name>
</gene>
<sequence length="501" mass="56753">MKSAQCIIFSTKSRSCLFPQNQNLLMTRVIATTVNGIKTFHITAEKATPDYYGQRANRKIGTHASLKNKVELIAEFEFSGSSRNIDVTSDGMTLAVSGEYPPVIKIFDLVDLSQVTLYSLKGMPSHFQFLSDDWAKLVSLRPDRKLDFYNKGGDLFSVPLPFRCRHFAYAKPTANLFLASEESQLLRLNLELGQFIESVHTGPKVANKVCISEEYQIICAGFETGEIEFYDPRDASRAAVASVDLGSEITQLAFDKSGLKLAVGLANGTVPLMDIRNSNPVFTYSHRNNSPINTVCFHPSGKLLSSDKRGCRIYDVDTGNFFTSFETKAALNQICPYQNSGLIFGTVETERVQVMLIPELGPAPRWASFLDNVITDVEEEKENGTEIFQDMKFITREEIEKFDMHHLIKSSVLKPYMHGFFIPRELYRLITDKSGGATDGDYQKWVKNIRTIRDEQKQQTKIAPERKQKKRDQGDLEITDYDSKRQAKKKKLAQQDPYYKE</sequence>
<dbReference type="InterPro" id="IPR056550">
    <property type="entry name" value="NOL10_2nd"/>
</dbReference>
<dbReference type="InterPro" id="IPR036322">
    <property type="entry name" value="WD40_repeat_dom_sf"/>
</dbReference>
<dbReference type="EMBL" id="DS113300">
    <property type="protein sequence ID" value="EAY12546.1"/>
    <property type="molecule type" value="Genomic_DNA"/>
</dbReference>
<reference evidence="4" key="1">
    <citation type="submission" date="2006-10" db="EMBL/GenBank/DDBJ databases">
        <authorList>
            <person name="Amadeo P."/>
            <person name="Zhao Q."/>
            <person name="Wortman J."/>
            <person name="Fraser-Liggett C."/>
            <person name="Carlton J."/>
        </authorList>
    </citation>
    <scope>NUCLEOTIDE SEQUENCE</scope>
    <source>
        <strain evidence="4">G3</strain>
    </source>
</reference>
<feature type="domain" description="Nucleolar protein 10-like second" evidence="2">
    <location>
        <begin position="387"/>
        <end position="428"/>
    </location>
</feature>
<dbReference type="InterPro" id="IPR040382">
    <property type="entry name" value="NOL10/Enp2"/>
</dbReference>
<dbReference type="PANTHER" id="PTHR14927:SF0">
    <property type="entry name" value="NUCLEOLAR PROTEIN 10"/>
    <property type="match status" value="1"/>
</dbReference>
<accession>A2E4A0</accession>
<feature type="domain" description="Nucleolar protein 10-like N-terminal" evidence="3">
    <location>
        <begin position="34"/>
        <end position="383"/>
    </location>
</feature>
<dbReference type="VEuPathDB" id="TrichDB:TVAG_139260"/>
<evidence type="ECO:0000259" key="3">
    <source>
        <dbReference type="Pfam" id="PF23098"/>
    </source>
</evidence>
<reference evidence="4" key="2">
    <citation type="journal article" date="2007" name="Science">
        <title>Draft genome sequence of the sexually transmitted pathogen Trichomonas vaginalis.</title>
        <authorList>
            <person name="Carlton J.M."/>
            <person name="Hirt R.P."/>
            <person name="Silva J.C."/>
            <person name="Delcher A.L."/>
            <person name="Schatz M."/>
            <person name="Zhao Q."/>
            <person name="Wortman J.R."/>
            <person name="Bidwell S.L."/>
            <person name="Alsmark U.C.M."/>
            <person name="Besteiro S."/>
            <person name="Sicheritz-Ponten T."/>
            <person name="Noel C.J."/>
            <person name="Dacks J.B."/>
            <person name="Foster P.G."/>
            <person name="Simillion C."/>
            <person name="Van de Peer Y."/>
            <person name="Miranda-Saavedra D."/>
            <person name="Barton G.J."/>
            <person name="Westrop G.D."/>
            <person name="Mueller S."/>
            <person name="Dessi D."/>
            <person name="Fiori P.L."/>
            <person name="Ren Q."/>
            <person name="Paulsen I."/>
            <person name="Zhang H."/>
            <person name="Bastida-Corcuera F.D."/>
            <person name="Simoes-Barbosa A."/>
            <person name="Brown M.T."/>
            <person name="Hayes R.D."/>
            <person name="Mukherjee M."/>
            <person name="Okumura C.Y."/>
            <person name="Schneider R."/>
            <person name="Smith A.J."/>
            <person name="Vanacova S."/>
            <person name="Villalvazo M."/>
            <person name="Haas B.J."/>
            <person name="Pertea M."/>
            <person name="Feldblyum T.V."/>
            <person name="Utterback T.R."/>
            <person name="Shu C.L."/>
            <person name="Osoegawa K."/>
            <person name="de Jong P.J."/>
            <person name="Hrdy I."/>
            <person name="Horvathova L."/>
            <person name="Zubacova Z."/>
            <person name="Dolezal P."/>
            <person name="Malik S.B."/>
            <person name="Logsdon J.M. Jr."/>
            <person name="Henze K."/>
            <person name="Gupta A."/>
            <person name="Wang C.C."/>
            <person name="Dunne R.L."/>
            <person name="Upcroft J.A."/>
            <person name="Upcroft P."/>
            <person name="White O."/>
            <person name="Salzberg S.L."/>
            <person name="Tang P."/>
            <person name="Chiu C.-H."/>
            <person name="Lee Y.-S."/>
            <person name="Embley T.M."/>
            <person name="Coombs G.H."/>
            <person name="Mottram J.C."/>
            <person name="Tachezy J."/>
            <person name="Fraser-Liggett C.M."/>
            <person name="Johnson P.J."/>
        </authorList>
    </citation>
    <scope>NUCLEOTIDE SEQUENCE [LARGE SCALE GENOMIC DNA]</scope>
    <source>
        <strain evidence="4">G3</strain>
    </source>
</reference>
<evidence type="ECO:0000256" key="1">
    <source>
        <dbReference type="SAM" id="MobiDB-lite"/>
    </source>
</evidence>
<evidence type="ECO:0000313" key="5">
    <source>
        <dbReference type="Proteomes" id="UP000001542"/>
    </source>
</evidence>
<protein>
    <submittedName>
        <fullName evidence="4">MGC69094 protein, putative</fullName>
    </submittedName>
</protein>
<evidence type="ECO:0000259" key="2">
    <source>
        <dbReference type="Pfam" id="PF23097"/>
    </source>
</evidence>
<dbReference type="OMA" id="GYFMDVR"/>
<evidence type="ECO:0000313" key="4">
    <source>
        <dbReference type="EMBL" id="EAY12546.1"/>
    </source>
</evidence>